<dbReference type="Pfam" id="PF05699">
    <property type="entry name" value="Dimer_Tnp_hAT"/>
    <property type="match status" value="1"/>
</dbReference>
<keyword evidence="5" id="KW-0539">Nucleus</keyword>
<dbReference type="GO" id="GO:0008270">
    <property type="term" value="F:zinc ion binding"/>
    <property type="evidence" value="ECO:0007669"/>
    <property type="project" value="UniProtKB-KW"/>
</dbReference>
<evidence type="ECO:0000313" key="9">
    <source>
        <dbReference type="Proteomes" id="UP001515480"/>
    </source>
</evidence>
<dbReference type="EMBL" id="JBGBPQ010000002">
    <property type="protein sequence ID" value="KAL1528068.1"/>
    <property type="molecule type" value="Genomic_DNA"/>
</dbReference>
<feature type="domain" description="HAT C-terminal dimerisation" evidence="7">
    <location>
        <begin position="25"/>
        <end position="102"/>
    </location>
</feature>
<proteinExistence type="predicted"/>
<dbReference type="InterPro" id="IPR052035">
    <property type="entry name" value="ZnF_BED_domain_contain"/>
</dbReference>
<dbReference type="Proteomes" id="UP001515480">
    <property type="component" value="Unassembled WGS sequence"/>
</dbReference>
<dbReference type="GO" id="GO:0046983">
    <property type="term" value="F:protein dimerization activity"/>
    <property type="evidence" value="ECO:0007669"/>
    <property type="project" value="InterPro"/>
</dbReference>
<evidence type="ECO:0000256" key="1">
    <source>
        <dbReference type="ARBA" id="ARBA00004123"/>
    </source>
</evidence>
<dbReference type="AlphaFoldDB" id="A0AB34K4B6"/>
<feature type="region of interest" description="Disordered" evidence="6">
    <location>
        <begin position="1"/>
        <end position="21"/>
    </location>
</feature>
<keyword evidence="4" id="KW-0862">Zinc</keyword>
<name>A0AB34K4B6_PRYPA</name>
<evidence type="ECO:0000256" key="6">
    <source>
        <dbReference type="SAM" id="MobiDB-lite"/>
    </source>
</evidence>
<protein>
    <recommendedName>
        <fullName evidence="7">HAT C-terminal dimerisation domain-containing protein</fullName>
    </recommendedName>
</protein>
<evidence type="ECO:0000256" key="3">
    <source>
        <dbReference type="ARBA" id="ARBA00022771"/>
    </source>
</evidence>
<dbReference type="PANTHER" id="PTHR46481:SF10">
    <property type="entry name" value="ZINC FINGER BED DOMAIN-CONTAINING PROTEIN 39"/>
    <property type="match status" value="1"/>
</dbReference>
<organism evidence="8 9">
    <name type="scientific">Prymnesium parvum</name>
    <name type="common">Toxic golden alga</name>
    <dbReference type="NCBI Taxonomy" id="97485"/>
    <lineage>
        <taxon>Eukaryota</taxon>
        <taxon>Haptista</taxon>
        <taxon>Haptophyta</taxon>
        <taxon>Prymnesiophyceae</taxon>
        <taxon>Prymnesiales</taxon>
        <taxon>Prymnesiaceae</taxon>
        <taxon>Prymnesium</taxon>
    </lineage>
</organism>
<sequence length="143" mass="16185">MAGIAHVGIDRFEIEEEEEEEKQSEVEKYLNESAAPMHTDVLQWWADREDKFPDLSVMARQYLGVPATSASAERLFSIAGRVFDDLRQNMDDKALEALMFARINKETRHQNHKNSQTLLAAAAAKMEAKIPGKPADDKEHNSD</sequence>
<evidence type="ECO:0000313" key="8">
    <source>
        <dbReference type="EMBL" id="KAL1528068.1"/>
    </source>
</evidence>
<evidence type="ECO:0000259" key="7">
    <source>
        <dbReference type="Pfam" id="PF05699"/>
    </source>
</evidence>
<keyword evidence="2" id="KW-0479">Metal-binding</keyword>
<dbReference type="InterPro" id="IPR008906">
    <property type="entry name" value="HATC_C_dom"/>
</dbReference>
<dbReference type="SUPFAM" id="SSF53098">
    <property type="entry name" value="Ribonuclease H-like"/>
    <property type="match status" value="1"/>
</dbReference>
<gene>
    <name evidence="8" type="ORF">AB1Y20_009434</name>
</gene>
<keyword evidence="9" id="KW-1185">Reference proteome</keyword>
<comment type="subcellular location">
    <subcellularLocation>
        <location evidence="1">Nucleus</location>
    </subcellularLocation>
</comment>
<accession>A0AB34K4B6</accession>
<reference evidence="8 9" key="1">
    <citation type="journal article" date="2024" name="Science">
        <title>Giant polyketide synthase enzymes in the biosynthesis of giant marine polyether toxins.</title>
        <authorList>
            <person name="Fallon T.R."/>
            <person name="Shende V.V."/>
            <person name="Wierzbicki I.H."/>
            <person name="Pendleton A.L."/>
            <person name="Watervoot N.F."/>
            <person name="Auber R.P."/>
            <person name="Gonzalez D.J."/>
            <person name="Wisecaver J.H."/>
            <person name="Moore B.S."/>
        </authorList>
    </citation>
    <scope>NUCLEOTIDE SEQUENCE [LARGE SCALE GENOMIC DNA]</scope>
    <source>
        <strain evidence="8 9">12B1</strain>
    </source>
</reference>
<dbReference type="GO" id="GO:0005634">
    <property type="term" value="C:nucleus"/>
    <property type="evidence" value="ECO:0007669"/>
    <property type="project" value="UniProtKB-SubCell"/>
</dbReference>
<dbReference type="PANTHER" id="PTHR46481">
    <property type="entry name" value="ZINC FINGER BED DOMAIN-CONTAINING PROTEIN 4"/>
    <property type="match status" value="1"/>
</dbReference>
<dbReference type="InterPro" id="IPR012337">
    <property type="entry name" value="RNaseH-like_sf"/>
</dbReference>
<evidence type="ECO:0000256" key="5">
    <source>
        <dbReference type="ARBA" id="ARBA00023242"/>
    </source>
</evidence>
<evidence type="ECO:0000256" key="2">
    <source>
        <dbReference type="ARBA" id="ARBA00022723"/>
    </source>
</evidence>
<comment type="caution">
    <text evidence="8">The sequence shown here is derived from an EMBL/GenBank/DDBJ whole genome shotgun (WGS) entry which is preliminary data.</text>
</comment>
<keyword evidence="3" id="KW-0863">Zinc-finger</keyword>
<evidence type="ECO:0000256" key="4">
    <source>
        <dbReference type="ARBA" id="ARBA00022833"/>
    </source>
</evidence>